<evidence type="ECO:0000256" key="1">
    <source>
        <dbReference type="ARBA" id="ARBA00004418"/>
    </source>
</evidence>
<keyword evidence="5" id="KW-0175">Coiled coil</keyword>
<gene>
    <name evidence="8" type="ORF">COS99_07720</name>
</gene>
<evidence type="ECO:0000256" key="4">
    <source>
        <dbReference type="ARBA" id="ARBA00022764"/>
    </source>
</evidence>
<dbReference type="Pfam" id="PF13801">
    <property type="entry name" value="Metal_resist"/>
    <property type="match status" value="1"/>
</dbReference>
<evidence type="ECO:0000256" key="6">
    <source>
        <dbReference type="SAM" id="MobiDB-lite"/>
    </source>
</evidence>
<comment type="similarity">
    <text evidence="2">Belongs to the CpxP/Spy family.</text>
</comment>
<evidence type="ECO:0000256" key="5">
    <source>
        <dbReference type="SAM" id="Coils"/>
    </source>
</evidence>
<evidence type="ECO:0000256" key="2">
    <source>
        <dbReference type="ARBA" id="ARBA00008441"/>
    </source>
</evidence>
<accession>A0A2J0L359</accession>
<dbReference type="GO" id="GO:0051082">
    <property type="term" value="F:unfolded protein binding"/>
    <property type="evidence" value="ECO:0007669"/>
    <property type="project" value="TreeGrafter"/>
</dbReference>
<comment type="subcellular location">
    <subcellularLocation>
        <location evidence="1">Periplasm</location>
    </subcellularLocation>
</comment>
<dbReference type="Gene3D" id="1.20.120.1490">
    <property type="match status" value="1"/>
</dbReference>
<feature type="coiled-coil region" evidence="5">
    <location>
        <begin position="70"/>
        <end position="97"/>
    </location>
</feature>
<evidence type="ECO:0000313" key="8">
    <source>
        <dbReference type="EMBL" id="PIU40947.1"/>
    </source>
</evidence>
<name>A0A2J0L359_9BACT</name>
<organism evidence="8 9">
    <name type="scientific">Candidatus Aquitaenariimonas noxiae</name>
    <dbReference type="NCBI Taxonomy" id="1974741"/>
    <lineage>
        <taxon>Bacteria</taxon>
        <taxon>Pseudomonadati</taxon>
        <taxon>Candidatus Omnitrophota</taxon>
        <taxon>Candidatus Aquitaenariimonas</taxon>
    </lineage>
</organism>
<feature type="compositionally biased region" description="Basic and acidic residues" evidence="6">
    <location>
        <begin position="156"/>
        <end position="171"/>
    </location>
</feature>
<feature type="chain" id="PRO_5014448117" description="Periplasmic heavy metal sensor" evidence="7">
    <location>
        <begin position="27"/>
        <end position="171"/>
    </location>
</feature>
<keyword evidence="4" id="KW-0574">Periplasm</keyword>
<sequence>MNMKLVKTALLSGVVSLLFICGVSYAQPLNEDIQEKTNVNKEAKMNKTFKELGLTPDQQKQIKEQFDVNNAKAKEIREQIRTKREKLKQEMESDTVDRNKINKLVTEVGDLNSTQLRQRVESILLMKQVLTPDQYKRLESIHDARTKGIRGRPHFKRGDSHGPVDEKSADY</sequence>
<feature type="signal peptide" evidence="7">
    <location>
        <begin position="1"/>
        <end position="26"/>
    </location>
</feature>
<dbReference type="EMBL" id="PEWV01000074">
    <property type="protein sequence ID" value="PIU40947.1"/>
    <property type="molecule type" value="Genomic_DNA"/>
</dbReference>
<evidence type="ECO:0000256" key="3">
    <source>
        <dbReference type="ARBA" id="ARBA00022729"/>
    </source>
</evidence>
<dbReference type="PANTHER" id="PTHR38102">
    <property type="entry name" value="PERIPLASMIC CHAPERONE SPY"/>
    <property type="match status" value="1"/>
</dbReference>
<dbReference type="GO" id="GO:0030288">
    <property type="term" value="C:outer membrane-bounded periplasmic space"/>
    <property type="evidence" value="ECO:0007669"/>
    <property type="project" value="TreeGrafter"/>
</dbReference>
<evidence type="ECO:0000313" key="9">
    <source>
        <dbReference type="Proteomes" id="UP000230052"/>
    </source>
</evidence>
<keyword evidence="3 7" id="KW-0732">Signal</keyword>
<protein>
    <recommendedName>
        <fullName evidence="10">Periplasmic heavy metal sensor</fullName>
    </recommendedName>
</protein>
<dbReference type="InterPro" id="IPR012899">
    <property type="entry name" value="LTXXQ"/>
</dbReference>
<dbReference type="InterPro" id="IPR052211">
    <property type="entry name" value="Cpx_auxiliary_protein"/>
</dbReference>
<dbReference type="Proteomes" id="UP000230052">
    <property type="component" value="Unassembled WGS sequence"/>
</dbReference>
<dbReference type="AlphaFoldDB" id="A0A2J0L359"/>
<evidence type="ECO:0000256" key="7">
    <source>
        <dbReference type="SAM" id="SignalP"/>
    </source>
</evidence>
<comment type="caution">
    <text evidence="8">The sequence shown here is derived from an EMBL/GenBank/DDBJ whole genome shotgun (WGS) entry which is preliminary data.</text>
</comment>
<dbReference type="PANTHER" id="PTHR38102:SF1">
    <property type="entry name" value="PERIPLASMIC CHAPERONE SPY"/>
    <property type="match status" value="1"/>
</dbReference>
<feature type="region of interest" description="Disordered" evidence="6">
    <location>
        <begin position="147"/>
        <end position="171"/>
    </location>
</feature>
<proteinExistence type="inferred from homology"/>
<dbReference type="CDD" id="cd09916">
    <property type="entry name" value="CpxP_like"/>
    <property type="match status" value="1"/>
</dbReference>
<evidence type="ECO:0008006" key="10">
    <source>
        <dbReference type="Google" id="ProtNLM"/>
    </source>
</evidence>
<reference evidence="8 9" key="1">
    <citation type="submission" date="2017-09" db="EMBL/GenBank/DDBJ databases">
        <title>Depth-based differentiation of microbial function through sediment-hosted aquifers and enrichment of novel symbionts in the deep terrestrial subsurface.</title>
        <authorList>
            <person name="Probst A.J."/>
            <person name="Ladd B."/>
            <person name="Jarett J.K."/>
            <person name="Geller-Mcgrath D.E."/>
            <person name="Sieber C.M."/>
            <person name="Emerson J.B."/>
            <person name="Anantharaman K."/>
            <person name="Thomas B.C."/>
            <person name="Malmstrom R."/>
            <person name="Stieglmeier M."/>
            <person name="Klingl A."/>
            <person name="Woyke T."/>
            <person name="Ryan C.M."/>
            <person name="Banfield J.F."/>
        </authorList>
    </citation>
    <scope>NUCLEOTIDE SEQUENCE [LARGE SCALE GENOMIC DNA]</scope>
    <source>
        <strain evidence="8">CG07_land_8_20_14_0_80_42_15</strain>
    </source>
</reference>
<dbReference type="InterPro" id="IPR025961">
    <property type="entry name" value="Metal_resist"/>
</dbReference>